<evidence type="ECO:0000313" key="2">
    <source>
        <dbReference type="Proteomes" id="UP001470230"/>
    </source>
</evidence>
<protein>
    <recommendedName>
        <fullName evidence="3">DUF4435 domain-containing protein</fullName>
    </recommendedName>
</protein>
<reference evidence="1 2" key="1">
    <citation type="submission" date="2024-04" db="EMBL/GenBank/DDBJ databases">
        <title>Tritrichomonas musculus Genome.</title>
        <authorList>
            <person name="Alves-Ferreira E."/>
            <person name="Grigg M."/>
            <person name="Lorenzi H."/>
            <person name="Galac M."/>
        </authorList>
    </citation>
    <scope>NUCLEOTIDE SEQUENCE [LARGE SCALE GENOMIC DNA]</scope>
    <source>
        <strain evidence="1 2">EAF2021</strain>
    </source>
</reference>
<evidence type="ECO:0008006" key="3">
    <source>
        <dbReference type="Google" id="ProtNLM"/>
    </source>
</evidence>
<dbReference type="Proteomes" id="UP001470230">
    <property type="component" value="Unassembled WGS sequence"/>
</dbReference>
<evidence type="ECO:0000313" key="1">
    <source>
        <dbReference type="EMBL" id="KAK8846166.1"/>
    </source>
</evidence>
<gene>
    <name evidence="1" type="ORF">M9Y10_020172</name>
</gene>
<comment type="caution">
    <text evidence="1">The sequence shown here is derived from an EMBL/GenBank/DDBJ whole genome shotgun (WGS) entry which is preliminary data.</text>
</comment>
<dbReference type="EMBL" id="JAPFFF010000029">
    <property type="protein sequence ID" value="KAK8846166.1"/>
    <property type="molecule type" value="Genomic_DNA"/>
</dbReference>
<sequence length="115" mass="13592">MERYMHRGKLFASNNDAIKNSPFIHDLSNEEKELARKKQNNIHLNINGRHLTDPIVIEEINYVIYQKVEFRYLCIDGDFDYLELCKSFPQHESNNVPLFSPIHYFAQSTNAPVFF</sequence>
<accession>A0ABR2HFI3</accession>
<name>A0ABR2HFI3_9EUKA</name>
<proteinExistence type="predicted"/>
<organism evidence="1 2">
    <name type="scientific">Tritrichomonas musculus</name>
    <dbReference type="NCBI Taxonomy" id="1915356"/>
    <lineage>
        <taxon>Eukaryota</taxon>
        <taxon>Metamonada</taxon>
        <taxon>Parabasalia</taxon>
        <taxon>Tritrichomonadida</taxon>
        <taxon>Tritrichomonadidae</taxon>
        <taxon>Tritrichomonas</taxon>
    </lineage>
</organism>
<keyword evidence="2" id="KW-1185">Reference proteome</keyword>